<reference evidence="2" key="3">
    <citation type="submission" date="2022-06" db="UniProtKB">
        <authorList>
            <consortium name="EnsemblPlants"/>
        </authorList>
    </citation>
    <scope>IDENTIFICATION</scope>
</reference>
<evidence type="ECO:0000313" key="2">
    <source>
        <dbReference type="EnsemblPlants" id="TuG1812G0600001931.01.T01.cds259666"/>
    </source>
</evidence>
<evidence type="ECO:0000259" key="1">
    <source>
        <dbReference type="Pfam" id="PF08268"/>
    </source>
</evidence>
<reference evidence="3" key="1">
    <citation type="journal article" date="2013" name="Nature">
        <title>Draft genome of the wheat A-genome progenitor Triticum urartu.</title>
        <authorList>
            <person name="Ling H.Q."/>
            <person name="Zhao S."/>
            <person name="Liu D."/>
            <person name="Wang J."/>
            <person name="Sun H."/>
            <person name="Zhang C."/>
            <person name="Fan H."/>
            <person name="Li D."/>
            <person name="Dong L."/>
            <person name="Tao Y."/>
            <person name="Gao C."/>
            <person name="Wu H."/>
            <person name="Li Y."/>
            <person name="Cui Y."/>
            <person name="Guo X."/>
            <person name="Zheng S."/>
            <person name="Wang B."/>
            <person name="Yu K."/>
            <person name="Liang Q."/>
            <person name="Yang W."/>
            <person name="Lou X."/>
            <person name="Chen J."/>
            <person name="Feng M."/>
            <person name="Jian J."/>
            <person name="Zhang X."/>
            <person name="Luo G."/>
            <person name="Jiang Y."/>
            <person name="Liu J."/>
            <person name="Wang Z."/>
            <person name="Sha Y."/>
            <person name="Zhang B."/>
            <person name="Wu H."/>
            <person name="Tang D."/>
            <person name="Shen Q."/>
            <person name="Xue P."/>
            <person name="Zou S."/>
            <person name="Wang X."/>
            <person name="Liu X."/>
            <person name="Wang F."/>
            <person name="Yang Y."/>
            <person name="An X."/>
            <person name="Dong Z."/>
            <person name="Zhang K."/>
            <person name="Zhang X."/>
            <person name="Luo M.C."/>
            <person name="Dvorak J."/>
            <person name="Tong Y."/>
            <person name="Wang J."/>
            <person name="Yang H."/>
            <person name="Li Z."/>
            <person name="Wang D."/>
            <person name="Zhang A."/>
            <person name="Wang J."/>
        </authorList>
    </citation>
    <scope>NUCLEOTIDE SEQUENCE</scope>
    <source>
        <strain evidence="3">cv. G1812</strain>
    </source>
</reference>
<feature type="domain" description="F-box associated beta-propeller type 3" evidence="1">
    <location>
        <begin position="4"/>
        <end position="123"/>
    </location>
</feature>
<accession>A0A8R7UUP1</accession>
<protein>
    <recommendedName>
        <fullName evidence="1">F-box associated beta-propeller type 3 domain-containing protein</fullName>
    </recommendedName>
</protein>
<dbReference type="EnsemblPlants" id="TuG1812G0600001931.01.T01">
    <property type="protein sequence ID" value="TuG1812G0600001931.01.T01.cds259666"/>
    <property type="gene ID" value="TuG1812G0600001931.01"/>
</dbReference>
<dbReference type="InterPro" id="IPR017451">
    <property type="entry name" value="F-box-assoc_interact_dom"/>
</dbReference>
<dbReference type="NCBIfam" id="TIGR01640">
    <property type="entry name" value="F_box_assoc_1"/>
    <property type="match status" value="1"/>
</dbReference>
<dbReference type="Gramene" id="TuG1812G0600001931.01.T01">
    <property type="protein sequence ID" value="TuG1812G0600001931.01.T01.cds259666"/>
    <property type="gene ID" value="TuG1812G0600001931.01"/>
</dbReference>
<proteinExistence type="predicted"/>
<dbReference type="Pfam" id="PF08268">
    <property type="entry name" value="FBA_3"/>
    <property type="match status" value="1"/>
</dbReference>
<organism evidence="2 3">
    <name type="scientific">Triticum urartu</name>
    <name type="common">Red wild einkorn</name>
    <name type="synonym">Crithodium urartu</name>
    <dbReference type="NCBI Taxonomy" id="4572"/>
    <lineage>
        <taxon>Eukaryota</taxon>
        <taxon>Viridiplantae</taxon>
        <taxon>Streptophyta</taxon>
        <taxon>Embryophyta</taxon>
        <taxon>Tracheophyta</taxon>
        <taxon>Spermatophyta</taxon>
        <taxon>Magnoliopsida</taxon>
        <taxon>Liliopsida</taxon>
        <taxon>Poales</taxon>
        <taxon>Poaceae</taxon>
        <taxon>BOP clade</taxon>
        <taxon>Pooideae</taxon>
        <taxon>Triticodae</taxon>
        <taxon>Triticeae</taxon>
        <taxon>Triticinae</taxon>
        <taxon>Triticum</taxon>
    </lineage>
</organism>
<name>A0A8R7UUP1_TRIUA</name>
<keyword evidence="3" id="KW-1185">Reference proteome</keyword>
<evidence type="ECO:0000313" key="3">
    <source>
        <dbReference type="Proteomes" id="UP000015106"/>
    </source>
</evidence>
<dbReference type="AlphaFoldDB" id="A0A8R7UUP1"/>
<sequence>MVHCDGLVLLPTNTGIYLFNPATRDALTLPESIPSKVPVPHDFCLPMALGLDPCSGWYKVARVFFRSVEPLTYALHMGMQVYTVGDAAACWRETAADPPYPPTEWLTAKSVKGRMFWVMDTDRVRTP</sequence>
<dbReference type="Proteomes" id="UP000015106">
    <property type="component" value="Chromosome 6"/>
</dbReference>
<dbReference type="InterPro" id="IPR013187">
    <property type="entry name" value="F-box-assoc_dom_typ3"/>
</dbReference>
<reference evidence="2" key="2">
    <citation type="submission" date="2018-03" db="EMBL/GenBank/DDBJ databases">
        <title>The Triticum urartu genome reveals the dynamic nature of wheat genome evolution.</title>
        <authorList>
            <person name="Ling H."/>
            <person name="Ma B."/>
            <person name="Shi X."/>
            <person name="Liu H."/>
            <person name="Dong L."/>
            <person name="Sun H."/>
            <person name="Cao Y."/>
            <person name="Gao Q."/>
            <person name="Zheng S."/>
            <person name="Li Y."/>
            <person name="Yu Y."/>
            <person name="Du H."/>
            <person name="Qi M."/>
            <person name="Li Y."/>
            <person name="Yu H."/>
            <person name="Cui Y."/>
            <person name="Wang N."/>
            <person name="Chen C."/>
            <person name="Wu H."/>
            <person name="Zhao Y."/>
            <person name="Zhang J."/>
            <person name="Li Y."/>
            <person name="Zhou W."/>
            <person name="Zhang B."/>
            <person name="Hu W."/>
            <person name="Eijk M."/>
            <person name="Tang J."/>
            <person name="Witsenboer H."/>
            <person name="Zhao S."/>
            <person name="Li Z."/>
            <person name="Zhang A."/>
            <person name="Wang D."/>
            <person name="Liang C."/>
        </authorList>
    </citation>
    <scope>NUCLEOTIDE SEQUENCE [LARGE SCALE GENOMIC DNA]</scope>
    <source>
        <strain evidence="2">cv. G1812</strain>
    </source>
</reference>